<reference evidence="1 2" key="1">
    <citation type="journal article" date="2015" name="Int. J. Syst. Evol. Microbiol.">
        <title>Sporolactobacillus shoreae sp. nov. and Sporolactobacillus spathodeae sp. nov., two spore-forming lactic acid bacteria isolated from tree barks in Thailand.</title>
        <authorList>
            <person name="Thamacharoensuk T."/>
            <person name="Kitahara M."/>
            <person name="Ohkuma M."/>
            <person name="Thongchul N."/>
            <person name="Tanasupawat S."/>
        </authorList>
    </citation>
    <scope>NUCLEOTIDE SEQUENCE [LARGE SCALE GENOMIC DNA]</scope>
    <source>
        <strain evidence="1 2">BK92</strain>
    </source>
</reference>
<dbReference type="AlphaFoldDB" id="A0A4Z0GJB8"/>
<sequence>MPDVQVIVDNQFLAQEVDKVIGQRLSDMGVGTYWTMQRLEYETGHKRDWIKDHILSDPALFREPRPIAKIVKGQWLFRAKGMSEHLDKLFDQL</sequence>
<dbReference type="Pfam" id="PF05595">
    <property type="entry name" value="DUF771"/>
    <property type="match status" value="1"/>
</dbReference>
<proteinExistence type="predicted"/>
<dbReference type="OrthoDB" id="2187161at2"/>
<evidence type="ECO:0000313" key="1">
    <source>
        <dbReference type="EMBL" id="TGA96715.1"/>
    </source>
</evidence>
<dbReference type="EMBL" id="SRJD01000020">
    <property type="protein sequence ID" value="TGA96715.1"/>
    <property type="molecule type" value="Genomic_DNA"/>
</dbReference>
<dbReference type="Proteomes" id="UP000298347">
    <property type="component" value="Unassembled WGS sequence"/>
</dbReference>
<dbReference type="RefSeq" id="WP_135349483.1">
    <property type="nucleotide sequence ID" value="NZ_SRJD01000020.1"/>
</dbReference>
<organism evidence="1 2">
    <name type="scientific">Sporolactobacillus shoreae</name>
    <dbReference type="NCBI Taxonomy" id="1465501"/>
    <lineage>
        <taxon>Bacteria</taxon>
        <taxon>Bacillati</taxon>
        <taxon>Bacillota</taxon>
        <taxon>Bacilli</taxon>
        <taxon>Bacillales</taxon>
        <taxon>Sporolactobacillaceae</taxon>
        <taxon>Sporolactobacillus</taxon>
    </lineage>
</organism>
<keyword evidence="2" id="KW-1185">Reference proteome</keyword>
<gene>
    <name evidence="1" type="ORF">E4665_14360</name>
</gene>
<protein>
    <submittedName>
        <fullName evidence="1">DUF771 domain-containing protein</fullName>
    </submittedName>
</protein>
<evidence type="ECO:0000313" key="2">
    <source>
        <dbReference type="Proteomes" id="UP000298347"/>
    </source>
</evidence>
<dbReference type="InterPro" id="IPR008489">
    <property type="entry name" value="DUF771"/>
</dbReference>
<comment type="caution">
    <text evidence="1">The sequence shown here is derived from an EMBL/GenBank/DDBJ whole genome shotgun (WGS) entry which is preliminary data.</text>
</comment>
<accession>A0A4Z0GJB8</accession>
<name>A0A4Z0GJB8_9BACL</name>